<dbReference type="GO" id="GO:0030686">
    <property type="term" value="C:90S preribosome"/>
    <property type="evidence" value="ECO:0007669"/>
    <property type="project" value="TreeGrafter"/>
</dbReference>
<keyword evidence="5" id="KW-0539">Nucleus</keyword>
<evidence type="ECO:0000256" key="3">
    <source>
        <dbReference type="ARBA" id="ARBA00022574"/>
    </source>
</evidence>
<organism evidence="10 11">
    <name type="scientific">Panagrolaimus superbus</name>
    <dbReference type="NCBI Taxonomy" id="310955"/>
    <lineage>
        <taxon>Eukaryota</taxon>
        <taxon>Metazoa</taxon>
        <taxon>Ecdysozoa</taxon>
        <taxon>Nematoda</taxon>
        <taxon>Chromadorea</taxon>
        <taxon>Rhabditida</taxon>
        <taxon>Tylenchina</taxon>
        <taxon>Panagrolaimomorpha</taxon>
        <taxon>Panagrolaimoidea</taxon>
        <taxon>Panagrolaimidae</taxon>
        <taxon>Panagrolaimus</taxon>
    </lineage>
</organism>
<name>A0A914YVR9_9BILA</name>
<dbReference type="GO" id="GO:0000462">
    <property type="term" value="P:maturation of SSU-rRNA from tricistronic rRNA transcript (SSU-rRNA, 5.8S rRNA, LSU-rRNA)"/>
    <property type="evidence" value="ECO:0007669"/>
    <property type="project" value="TreeGrafter"/>
</dbReference>
<feature type="domain" description="BING4 C-terminal" evidence="9">
    <location>
        <begin position="371"/>
        <end position="449"/>
    </location>
</feature>
<evidence type="ECO:0000313" key="11">
    <source>
        <dbReference type="WBParaSite" id="PSU_v2.g4225.t1"/>
    </source>
</evidence>
<dbReference type="Gene3D" id="2.130.10.10">
    <property type="entry name" value="YVTN repeat-like/Quinoprotein amine dehydrogenase"/>
    <property type="match status" value="1"/>
</dbReference>
<dbReference type="Pfam" id="PF08149">
    <property type="entry name" value="BING4CT"/>
    <property type="match status" value="1"/>
</dbReference>
<evidence type="ECO:0000256" key="1">
    <source>
        <dbReference type="ARBA" id="ARBA00004604"/>
    </source>
</evidence>
<dbReference type="Pfam" id="PF00400">
    <property type="entry name" value="WD40"/>
    <property type="match status" value="1"/>
</dbReference>
<dbReference type="InterPro" id="IPR040315">
    <property type="entry name" value="WDR46/Utp7"/>
</dbReference>
<dbReference type="WBParaSite" id="PSU_v2.g4225.t1">
    <property type="protein sequence ID" value="PSU_v2.g4225.t1"/>
    <property type="gene ID" value="PSU_v2.g4225"/>
</dbReference>
<keyword evidence="2" id="KW-0698">rRNA processing</keyword>
<keyword evidence="4" id="KW-0677">Repeat</keyword>
<dbReference type="GO" id="GO:0032040">
    <property type="term" value="C:small-subunit processome"/>
    <property type="evidence" value="ECO:0007669"/>
    <property type="project" value="TreeGrafter"/>
</dbReference>
<dbReference type="InterPro" id="IPR036322">
    <property type="entry name" value="WD40_repeat_dom_sf"/>
</dbReference>
<keyword evidence="10" id="KW-1185">Reference proteome</keyword>
<dbReference type="PANTHER" id="PTHR14085:SF3">
    <property type="entry name" value="WD REPEAT-CONTAINING PROTEIN 46"/>
    <property type="match status" value="1"/>
</dbReference>
<keyword evidence="3 6" id="KW-0853">WD repeat</keyword>
<dbReference type="SMART" id="SM01033">
    <property type="entry name" value="BING4CT"/>
    <property type="match status" value="1"/>
</dbReference>
<dbReference type="Proteomes" id="UP000887577">
    <property type="component" value="Unplaced"/>
</dbReference>
<proteinExistence type="predicted"/>
<keyword evidence="7" id="KW-0175">Coiled coil</keyword>
<evidence type="ECO:0000256" key="8">
    <source>
        <dbReference type="SAM" id="MobiDB-lite"/>
    </source>
</evidence>
<feature type="region of interest" description="Disordered" evidence="8">
    <location>
        <begin position="1"/>
        <end position="22"/>
    </location>
</feature>
<protein>
    <submittedName>
        <fullName evidence="11">BING4 C-terminal domain-containing protein</fullName>
    </submittedName>
</protein>
<dbReference type="AlphaFoldDB" id="A0A914YVR9"/>
<evidence type="ECO:0000256" key="4">
    <source>
        <dbReference type="ARBA" id="ARBA00022737"/>
    </source>
</evidence>
<dbReference type="FunFam" id="2.130.10.10:FF:000378">
    <property type="entry name" value="U3 small nucleolar RNA-associated protein 7"/>
    <property type="match status" value="1"/>
</dbReference>
<accession>A0A914YVR9</accession>
<feature type="compositionally biased region" description="Basic residues" evidence="8">
    <location>
        <begin position="1"/>
        <end position="19"/>
    </location>
</feature>
<dbReference type="PROSITE" id="PS50082">
    <property type="entry name" value="WD_REPEATS_2"/>
    <property type="match status" value="1"/>
</dbReference>
<dbReference type="SMART" id="SM00320">
    <property type="entry name" value="WD40"/>
    <property type="match status" value="3"/>
</dbReference>
<evidence type="ECO:0000256" key="6">
    <source>
        <dbReference type="PROSITE-ProRule" id="PRU00221"/>
    </source>
</evidence>
<evidence type="ECO:0000259" key="9">
    <source>
        <dbReference type="SMART" id="SM01033"/>
    </source>
</evidence>
<feature type="repeat" description="WD" evidence="6">
    <location>
        <begin position="290"/>
        <end position="331"/>
    </location>
</feature>
<dbReference type="InterPro" id="IPR012952">
    <property type="entry name" value="BING4_C_dom"/>
</dbReference>
<dbReference type="PROSITE" id="PS50294">
    <property type="entry name" value="WD_REPEATS_REGION"/>
    <property type="match status" value="1"/>
</dbReference>
<comment type="subcellular location">
    <subcellularLocation>
        <location evidence="1">Nucleus</location>
        <location evidence="1">Nucleolus</location>
    </subcellularLocation>
</comment>
<dbReference type="InterPro" id="IPR015943">
    <property type="entry name" value="WD40/YVTN_repeat-like_dom_sf"/>
</dbReference>
<dbReference type="InterPro" id="IPR001680">
    <property type="entry name" value="WD40_rpt"/>
</dbReference>
<reference evidence="11" key="1">
    <citation type="submission" date="2022-11" db="UniProtKB">
        <authorList>
            <consortium name="WormBaseParasite"/>
        </authorList>
    </citation>
    <scope>IDENTIFICATION</scope>
</reference>
<evidence type="ECO:0000256" key="5">
    <source>
        <dbReference type="ARBA" id="ARBA00023242"/>
    </source>
</evidence>
<feature type="coiled-coil region" evidence="7">
    <location>
        <begin position="57"/>
        <end position="84"/>
    </location>
</feature>
<evidence type="ECO:0000313" key="10">
    <source>
        <dbReference type="Proteomes" id="UP000887577"/>
    </source>
</evidence>
<sequence length="488" mass="54700">MVKPKFKKPKSGKITNFKKKTTEKQVPDKFTELASEGISNNAAVSRAKEIQQFNPESAKHEVARQKLKKQKARLEEGIVKTAEAQILNVEDAGYIKTSDGAATYNIKQSEIRDAVDLATASKSFELLLEFGPYRFDYGINGRDLIIGGRRGHIGVIDWMTKDLVTEKNALETVNDVAFLHVSTIYATAQRRWVHIYDEQGVEMHCMKKFSEPKLLEFLPRHLLLVCSCSTGFLHYLDVTSGNVVASYRMKEEGNPHSIARNNANGVIISGGTSGQVSMWSPMVKESLVSIKAHTGTIRGIAVENFGNYFVTAGNDQRVKLFDMRTYKQVYSCNMKGQIASVSLSQKNCLAVGFGQHVQMFENVIDNGIVTPYLSHFVGGDVRQVQFCPHEDILGIGHSRGFSSIIVPGSGDPDIGGIVHNPFESKAQRREREVKMLLDKLQPEMIALDPSQINRVKKQKEMVEDEKVPKAIRVKPDYSWPLLSRFKRY</sequence>
<dbReference type="PANTHER" id="PTHR14085">
    <property type="entry name" value="WD-REPEAT PROTEIN BING4"/>
    <property type="match status" value="1"/>
</dbReference>
<evidence type="ECO:0000256" key="2">
    <source>
        <dbReference type="ARBA" id="ARBA00022552"/>
    </source>
</evidence>
<dbReference type="SUPFAM" id="SSF50978">
    <property type="entry name" value="WD40 repeat-like"/>
    <property type="match status" value="1"/>
</dbReference>
<evidence type="ECO:0000256" key="7">
    <source>
        <dbReference type="SAM" id="Coils"/>
    </source>
</evidence>